<evidence type="ECO:0000313" key="2">
    <source>
        <dbReference type="Proteomes" id="UP000051587"/>
    </source>
</evidence>
<accession>A0A0P1FSI3</accession>
<dbReference type="EMBL" id="CYSA01000015">
    <property type="protein sequence ID" value="CUH64139.1"/>
    <property type="molecule type" value="Genomic_DNA"/>
</dbReference>
<gene>
    <name evidence="1" type="ORF">TG4357_01102</name>
</gene>
<protein>
    <submittedName>
        <fullName evidence="1">Uncharacterized protein</fullName>
    </submittedName>
</protein>
<organism evidence="1 2">
    <name type="scientific">Thalassovita gelatinovora</name>
    <name type="common">Thalassobius gelatinovorus</name>
    <dbReference type="NCBI Taxonomy" id="53501"/>
    <lineage>
        <taxon>Bacteria</taxon>
        <taxon>Pseudomonadati</taxon>
        <taxon>Pseudomonadota</taxon>
        <taxon>Alphaproteobacteria</taxon>
        <taxon>Rhodobacterales</taxon>
        <taxon>Roseobacteraceae</taxon>
        <taxon>Thalassovita</taxon>
    </lineage>
</organism>
<evidence type="ECO:0000313" key="1">
    <source>
        <dbReference type="EMBL" id="CUH64139.1"/>
    </source>
</evidence>
<sequence>MAGEWQDMAGNGFVARSTGALVSFAIFFMGATVAQAAVTCPQPLTADIPQRASRAPSGSEVMSQLQKVSGTKRDHEVLGQVLAGNIPSFLRQLKPVEITGTRKNGEEVRVTLCVMPEYLAVGDDRDFVRVPMGLAAAAQIANETGFLLPTTKMVDAIYHQARVHLAPRPMKPTSQMESTAYLLEHNHTLDTQRAQESRDMAQLTAGQKKDIVLTNRLRQKPGRVAIYGWHRPNGKPIQPLSTVHGAAYADYSHGVRLISRTAFVNGKAEDLTKLIQDRELSYIVSSEGPISDPQNLLARQY</sequence>
<dbReference type="OrthoDB" id="262081at2"/>
<keyword evidence="2" id="KW-1185">Reference proteome</keyword>
<dbReference type="Proteomes" id="UP000051587">
    <property type="component" value="Unassembled WGS sequence"/>
</dbReference>
<dbReference type="AlphaFoldDB" id="A0A0P1FSI3"/>
<proteinExistence type="predicted"/>
<dbReference type="STRING" id="53501.SAMN04488043_109144"/>
<dbReference type="RefSeq" id="WP_058261869.1">
    <property type="nucleotide sequence ID" value="NZ_CP051181.1"/>
</dbReference>
<name>A0A0P1FSI3_THAGE</name>
<reference evidence="1 2" key="1">
    <citation type="submission" date="2015-09" db="EMBL/GenBank/DDBJ databases">
        <authorList>
            <consortium name="Swine Surveillance"/>
        </authorList>
    </citation>
    <scope>NUCLEOTIDE SEQUENCE [LARGE SCALE GENOMIC DNA]</scope>
    <source>
        <strain evidence="1 2">CECT 4357</strain>
    </source>
</reference>